<dbReference type="Proteomes" id="UP000198618">
    <property type="component" value="Unassembled WGS sequence"/>
</dbReference>
<feature type="domain" description="Helicase ATP-binding" evidence="11">
    <location>
        <begin position="248"/>
        <end position="547"/>
    </location>
</feature>
<comment type="cofactor">
    <cofactor evidence="1">
        <name>[4Fe-4S] cluster</name>
        <dbReference type="ChEBI" id="CHEBI:49883"/>
    </cofactor>
</comment>
<dbReference type="PANTHER" id="PTHR11472:SF34">
    <property type="entry name" value="REGULATOR OF TELOMERE ELONGATION HELICASE 1"/>
    <property type="match status" value="1"/>
</dbReference>
<dbReference type="GO" id="GO:0016887">
    <property type="term" value="F:ATP hydrolysis activity"/>
    <property type="evidence" value="ECO:0007669"/>
    <property type="project" value="RHEA"/>
</dbReference>
<reference evidence="12 13" key="1">
    <citation type="submission" date="2016-10" db="EMBL/GenBank/DDBJ databases">
        <authorList>
            <person name="de Groot N.N."/>
        </authorList>
    </citation>
    <scope>NUCLEOTIDE SEQUENCE [LARGE SCALE GENOMIC DNA]</scope>
    <source>
        <strain evidence="12 13">IBRC-M 10780</strain>
    </source>
</reference>
<dbReference type="Gene3D" id="3.30.420.10">
    <property type="entry name" value="Ribonuclease H-like superfamily/Ribonuclease H"/>
    <property type="match status" value="1"/>
</dbReference>
<dbReference type="InterPro" id="IPR006555">
    <property type="entry name" value="ATP-dep_Helicase_C"/>
</dbReference>
<dbReference type="GO" id="GO:0008408">
    <property type="term" value="F:3'-5' exonuclease activity"/>
    <property type="evidence" value="ECO:0007669"/>
    <property type="project" value="UniProtKB-UniRule"/>
</dbReference>
<accession>A0A1H9ZET0</accession>
<dbReference type="OrthoDB" id="9803913at2"/>
<dbReference type="GO" id="GO:0006260">
    <property type="term" value="P:DNA replication"/>
    <property type="evidence" value="ECO:0007669"/>
    <property type="project" value="InterPro"/>
</dbReference>
<dbReference type="AlphaFoldDB" id="A0A1H9ZET0"/>
<comment type="catalytic activity">
    <reaction evidence="7">
        <text>ATP + H2O = ADP + phosphate + H(+)</text>
        <dbReference type="Rhea" id="RHEA:13065"/>
        <dbReference type="ChEBI" id="CHEBI:15377"/>
        <dbReference type="ChEBI" id="CHEBI:15378"/>
        <dbReference type="ChEBI" id="CHEBI:30616"/>
        <dbReference type="ChEBI" id="CHEBI:43474"/>
        <dbReference type="ChEBI" id="CHEBI:456216"/>
        <dbReference type="EC" id="5.6.2.3"/>
    </reaction>
</comment>
<evidence type="ECO:0000259" key="10">
    <source>
        <dbReference type="PROSITE" id="PS51192"/>
    </source>
</evidence>
<dbReference type="InterPro" id="IPR013520">
    <property type="entry name" value="Ribonucl_H"/>
</dbReference>
<dbReference type="InterPro" id="IPR006054">
    <property type="entry name" value="DnaQ"/>
</dbReference>
<dbReference type="InterPro" id="IPR014001">
    <property type="entry name" value="Helicase_ATP-bd"/>
</dbReference>
<feature type="binding site" evidence="8">
    <location>
        <begin position="283"/>
        <end position="290"/>
    </location>
    <ligand>
        <name>ATP</name>
        <dbReference type="ChEBI" id="CHEBI:30616"/>
    </ligand>
</feature>
<evidence type="ECO:0000256" key="3">
    <source>
        <dbReference type="ARBA" id="ARBA00022741"/>
    </source>
</evidence>
<evidence type="ECO:0000256" key="8">
    <source>
        <dbReference type="HAMAP-Rule" id="MF_02206"/>
    </source>
</evidence>
<dbReference type="EC" id="3.1.-.-" evidence="8 9"/>
<dbReference type="SMART" id="SM00487">
    <property type="entry name" value="DEXDc"/>
    <property type="match status" value="1"/>
</dbReference>
<dbReference type="GO" id="GO:0003887">
    <property type="term" value="F:DNA-directed DNA polymerase activity"/>
    <property type="evidence" value="ECO:0007669"/>
    <property type="project" value="InterPro"/>
</dbReference>
<keyword evidence="2 8" id="KW-0540">Nuclease</keyword>
<dbReference type="SMART" id="SM00491">
    <property type="entry name" value="HELICc2"/>
    <property type="match status" value="1"/>
</dbReference>
<dbReference type="EMBL" id="FOHE01000002">
    <property type="protein sequence ID" value="SES80090.1"/>
    <property type="molecule type" value="Genomic_DNA"/>
</dbReference>
<comment type="similarity">
    <text evidence="8 9">Belongs to the helicase family. DinG subfamily. Type 2 sub-subfamily.</text>
</comment>
<evidence type="ECO:0000259" key="11">
    <source>
        <dbReference type="PROSITE" id="PS51193"/>
    </source>
</evidence>
<keyword evidence="12" id="KW-0347">Helicase</keyword>
<dbReference type="GO" id="GO:0005524">
    <property type="term" value="F:ATP binding"/>
    <property type="evidence" value="ECO:0007669"/>
    <property type="project" value="UniProtKB-UniRule"/>
</dbReference>
<comment type="function">
    <text evidence="8 9">3'-5' exonuclease.</text>
</comment>
<dbReference type="SUPFAM" id="SSF52540">
    <property type="entry name" value="P-loop containing nucleoside triphosphate hydrolases"/>
    <property type="match status" value="1"/>
</dbReference>
<dbReference type="HAMAP" id="MF_02206">
    <property type="entry name" value="DinG_exonucl"/>
    <property type="match status" value="1"/>
</dbReference>
<evidence type="ECO:0000256" key="4">
    <source>
        <dbReference type="ARBA" id="ARBA00022801"/>
    </source>
</evidence>
<dbReference type="NCBIfam" id="TIGR00573">
    <property type="entry name" value="dnaq"/>
    <property type="match status" value="1"/>
</dbReference>
<evidence type="ECO:0000313" key="13">
    <source>
        <dbReference type="Proteomes" id="UP000198618"/>
    </source>
</evidence>
<dbReference type="PANTHER" id="PTHR11472">
    <property type="entry name" value="DNA REPAIR DEAD HELICASE RAD3/XP-D SUBFAMILY MEMBER"/>
    <property type="match status" value="1"/>
</dbReference>
<dbReference type="InterPro" id="IPR045028">
    <property type="entry name" value="DinG/Rad3-like"/>
</dbReference>
<dbReference type="InterPro" id="IPR027417">
    <property type="entry name" value="P-loop_NTPase"/>
</dbReference>
<proteinExistence type="inferred from homology"/>
<dbReference type="Gene3D" id="3.40.50.300">
    <property type="entry name" value="P-loop containing nucleotide triphosphate hydrolases"/>
    <property type="match status" value="2"/>
</dbReference>
<dbReference type="GO" id="GO:0003677">
    <property type="term" value="F:DNA binding"/>
    <property type="evidence" value="ECO:0007669"/>
    <property type="project" value="InterPro"/>
</dbReference>
<dbReference type="GO" id="GO:0043139">
    <property type="term" value="F:5'-3' DNA helicase activity"/>
    <property type="evidence" value="ECO:0007669"/>
    <property type="project" value="UniProtKB-EC"/>
</dbReference>
<name>A0A1H9ZET0_9BACI</name>
<dbReference type="InterPro" id="IPR036397">
    <property type="entry name" value="RNaseH_sf"/>
</dbReference>
<organism evidence="12 13">
    <name type="scientific">Oceanobacillus limi</name>
    <dbReference type="NCBI Taxonomy" id="930131"/>
    <lineage>
        <taxon>Bacteria</taxon>
        <taxon>Bacillati</taxon>
        <taxon>Bacillota</taxon>
        <taxon>Bacilli</taxon>
        <taxon>Bacillales</taxon>
        <taxon>Bacillaceae</taxon>
        <taxon>Oceanobacillus</taxon>
    </lineage>
</organism>
<dbReference type="FunFam" id="3.30.420.10:FF:000045">
    <property type="entry name" value="3'-5' exonuclease DinG"/>
    <property type="match status" value="1"/>
</dbReference>
<dbReference type="Pfam" id="PF00270">
    <property type="entry name" value="DEAD"/>
    <property type="match status" value="1"/>
</dbReference>
<evidence type="ECO:0000256" key="7">
    <source>
        <dbReference type="ARBA" id="ARBA00048954"/>
    </source>
</evidence>
<keyword evidence="5 8" id="KW-0269">Exonuclease</keyword>
<dbReference type="Pfam" id="PF13307">
    <property type="entry name" value="Helicase_C_2"/>
    <property type="match status" value="1"/>
</dbReference>
<evidence type="ECO:0000256" key="9">
    <source>
        <dbReference type="RuleBase" id="RU364106"/>
    </source>
</evidence>
<dbReference type="PROSITE" id="PS51193">
    <property type="entry name" value="HELICASE_ATP_BIND_2"/>
    <property type="match status" value="1"/>
</dbReference>
<protein>
    <recommendedName>
        <fullName evidence="8 9">3'-5' exonuclease DinG</fullName>
        <ecNumber evidence="8 9">3.1.-.-</ecNumber>
    </recommendedName>
</protein>
<feature type="short sequence motif" description="DEAH box" evidence="8">
    <location>
        <begin position="462"/>
        <end position="465"/>
    </location>
</feature>
<dbReference type="RefSeq" id="WP_090866867.1">
    <property type="nucleotide sequence ID" value="NZ_FOHE01000002.1"/>
</dbReference>
<dbReference type="CDD" id="cd06127">
    <property type="entry name" value="DEDDh"/>
    <property type="match status" value="1"/>
</dbReference>
<dbReference type="NCBIfam" id="NF005981">
    <property type="entry name" value="PRK08074.1"/>
    <property type="match status" value="1"/>
</dbReference>
<gene>
    <name evidence="8 9" type="primary">dinG</name>
    <name evidence="12" type="ORF">SAMN05216389_102229</name>
</gene>
<keyword evidence="13" id="KW-1185">Reference proteome</keyword>
<keyword evidence="6 8" id="KW-0067">ATP-binding</keyword>
<evidence type="ECO:0000256" key="1">
    <source>
        <dbReference type="ARBA" id="ARBA00001966"/>
    </source>
</evidence>
<evidence type="ECO:0000256" key="6">
    <source>
        <dbReference type="ARBA" id="ARBA00022840"/>
    </source>
</evidence>
<evidence type="ECO:0000256" key="5">
    <source>
        <dbReference type="ARBA" id="ARBA00022839"/>
    </source>
</evidence>
<evidence type="ECO:0000256" key="2">
    <source>
        <dbReference type="ARBA" id="ARBA00022722"/>
    </source>
</evidence>
<feature type="domain" description="Helicase ATP-binding" evidence="10">
    <location>
        <begin position="270"/>
        <end position="515"/>
    </location>
</feature>
<dbReference type="STRING" id="930131.SAMN05216389_102229"/>
<dbReference type="PROSITE" id="PS51192">
    <property type="entry name" value="HELICASE_ATP_BIND_1"/>
    <property type="match status" value="1"/>
</dbReference>
<dbReference type="Pfam" id="PF00929">
    <property type="entry name" value="RNase_T"/>
    <property type="match status" value="1"/>
</dbReference>
<dbReference type="SMART" id="SM00479">
    <property type="entry name" value="EXOIII"/>
    <property type="match status" value="1"/>
</dbReference>
<dbReference type="InterPro" id="IPR014013">
    <property type="entry name" value="Helic_SF1/SF2_ATP-bd_DinG/Rad3"/>
</dbReference>
<keyword evidence="4 8" id="KW-0378">Hydrolase</keyword>
<dbReference type="NCBIfam" id="TIGR01407">
    <property type="entry name" value="dinG_rel"/>
    <property type="match status" value="1"/>
</dbReference>
<evidence type="ECO:0000313" key="12">
    <source>
        <dbReference type="EMBL" id="SES80090.1"/>
    </source>
</evidence>
<keyword evidence="3 8" id="KW-0547">Nucleotide-binding</keyword>
<dbReference type="InterPro" id="IPR011545">
    <property type="entry name" value="DEAD/DEAH_box_helicase_dom"/>
</dbReference>
<sequence>MDKYVVVDLETTGNITHSDQIIEVGIVVIEDNEITDEFSTLLQPGKSIPPFVSNLTGITDQDVAFAPKFAEIAPDIVDIFKESYLIAHNVPFDLGFLNSELESVELQRLTNPVIDTVELTRIMYPQAPGYKLSQLAEYLHIKHKDPHRALSDAYVTAKLFLKLLEKLKSLPAKTIAHLLRLEKGLKSDLYHLLHDQQERLEKSISNERRYASYRGVAYKSQVEEQSSNHVPGLKFGEFLDRIYEENGTMSRGIVNYEERTGQREMSEYIYDAFRMNNHALIEAETGTGKTVAYLLPAVYEAVNHNRRIVVSTYTTQLQSQILEEEIPLVEKLIPFSINVALIKGKNHYLDLEKFAKELDVSQSDNYDITLTKAMILVWLTETDTGDIDELLLPSSGYLFYQKVATDSESDQRSESRKENSFYYQARRRAEEADLVITNHALLCTDIFSGENILPEYDRIIVDEAHHLEDSASRFYGMKLDYVTFQHTLNHIGSTNSAKAFDVILEEENAPRNSWIENLSKTKYEVDELFRTLYQFVWKEHHNRFARSDTGRIQFPLVRENLQGEQWKVIIEMAKRVIFFLGELNHLLVMVKNKRTVADVEIRNSIDKVNDLKEKLNHLFVNDNKDTFVNWIEIEAFGAKNAVYLYSEPRDISNTMTELFFQKKNSVILTSATLTMKNSFSFIQKRLGVPNEVVKKRIQSPFSYQNQVRLMVPNDFPNIKSGNIDGFLYATCETILSLAEITSGRMMILFTSYDMLKRAHELIKEMREMDNYILIAQGITSGSRTRLKKNFQSFEKAILLGTSSFWEGVDIPGDDLSCLVIVRLPFQPPNHPIFEAKSTYLRAQNRNPFYELALPNAVLRFKQGFGRLIRSSTDRGIVFVCDARLINSSYGKYFTDSIPNVPISFNSTAALMDQARDWF</sequence>
<dbReference type="SUPFAM" id="SSF53098">
    <property type="entry name" value="Ribonuclease H-like"/>
    <property type="match status" value="1"/>
</dbReference>
<dbReference type="InterPro" id="IPR012337">
    <property type="entry name" value="RNaseH-like_sf"/>
</dbReference>
<dbReference type="InterPro" id="IPR006310">
    <property type="entry name" value="DinG"/>
</dbReference>